<feature type="transmembrane region" description="Helical" evidence="8">
    <location>
        <begin position="262"/>
        <end position="279"/>
    </location>
</feature>
<dbReference type="EMBL" id="JAGIOI010000001">
    <property type="protein sequence ID" value="MBP2412293.1"/>
    <property type="molecule type" value="Genomic_DNA"/>
</dbReference>
<evidence type="ECO:0000259" key="9">
    <source>
        <dbReference type="PROSITE" id="PS50928"/>
    </source>
</evidence>
<dbReference type="PANTHER" id="PTHR43357">
    <property type="entry name" value="INNER MEMBRANE ABC TRANSPORTER PERMEASE PROTEIN YDCV"/>
    <property type="match status" value="1"/>
</dbReference>
<evidence type="ECO:0000256" key="2">
    <source>
        <dbReference type="ARBA" id="ARBA00022448"/>
    </source>
</evidence>
<organism evidence="10 11">
    <name type="scientific">Arthrobacter stackebrandtii</name>
    <dbReference type="NCBI Taxonomy" id="272161"/>
    <lineage>
        <taxon>Bacteria</taxon>
        <taxon>Bacillati</taxon>
        <taxon>Actinomycetota</taxon>
        <taxon>Actinomycetes</taxon>
        <taxon>Micrococcales</taxon>
        <taxon>Micrococcaceae</taxon>
        <taxon>Arthrobacter</taxon>
    </lineage>
</organism>
<dbReference type="SUPFAM" id="SSF161098">
    <property type="entry name" value="MetI-like"/>
    <property type="match status" value="2"/>
</dbReference>
<comment type="similarity">
    <text evidence="8">Belongs to the binding-protein-dependent transport system permease family.</text>
</comment>
<keyword evidence="7 8" id="KW-0472">Membrane</keyword>
<feature type="transmembrane region" description="Helical" evidence="8">
    <location>
        <begin position="540"/>
        <end position="558"/>
    </location>
</feature>
<dbReference type="Gene3D" id="1.10.3720.10">
    <property type="entry name" value="MetI-like"/>
    <property type="match status" value="2"/>
</dbReference>
<keyword evidence="4" id="KW-0997">Cell inner membrane</keyword>
<evidence type="ECO:0000256" key="3">
    <source>
        <dbReference type="ARBA" id="ARBA00022475"/>
    </source>
</evidence>
<dbReference type="Proteomes" id="UP000711614">
    <property type="component" value="Unassembled WGS sequence"/>
</dbReference>
<feature type="transmembrane region" description="Helical" evidence="8">
    <location>
        <begin position="25"/>
        <end position="50"/>
    </location>
</feature>
<dbReference type="InterPro" id="IPR035906">
    <property type="entry name" value="MetI-like_sf"/>
</dbReference>
<feature type="transmembrane region" description="Helical" evidence="8">
    <location>
        <begin position="371"/>
        <end position="393"/>
    </location>
</feature>
<sequence length="579" mass="61033">MTATKLPRQRERAQKRSFKVPTSPLSIAALIVVLLILIAYPIGWLLATAFGAPKGFDFSAFVSVFSSETLLTTISNTLILGVSCAVGAIAVGVPLAWYTAVSDGPFRKTIHTAVIATYVTPPYLTAIAFTLLLSPQAGVLNTAFKSVGLPTFNIYSMPGLVVVISLHVCSFSYLMVHDALKRIDGPLIEAAQTLQASRAAVIRRIVLPLVAPAVTGGALLAGIIAMTEFGPQAVLGGPAGLTFLPTRIVSSLGGYPPRWDEMAVLALILVLFAIVGLYVQRRVLSKQSFITVAGRGITPMRMSLGKARWPAAALAILFAIVATVLPFAVLVSGAFAAQPTDFLSPANFTLHNFTTAFVDDPVTARAVANSAGLAAAAATICVLIGLMISYVSARTSSKARNVPDYIAALPLGLPATVIGFGLLLAVINPPFRFLYATSALLLLLYIVRFLPLATRALNSGLSQLSPDLEAAARISGATWFTAIRRISLPLLAPTIIAAWLLVLMPSMNELGGTIVLYSSGNETISIAIIRLNELGQFGPVAALAVTIIAALLIVSNLANRLNRGGAERPQRKAARKESK</sequence>
<feature type="domain" description="ABC transmembrane type-1" evidence="9">
    <location>
        <begin position="74"/>
        <end position="280"/>
    </location>
</feature>
<feature type="transmembrane region" description="Helical" evidence="8">
    <location>
        <begin position="70"/>
        <end position="98"/>
    </location>
</feature>
<keyword evidence="3" id="KW-1003">Cell membrane</keyword>
<feature type="transmembrane region" description="Helical" evidence="8">
    <location>
        <begin position="154"/>
        <end position="176"/>
    </location>
</feature>
<dbReference type="PROSITE" id="PS50928">
    <property type="entry name" value="ABC_TM1"/>
    <property type="match status" value="2"/>
</dbReference>
<keyword evidence="2 8" id="KW-0813">Transport</keyword>
<accession>A0ABS4YU17</accession>
<evidence type="ECO:0000313" key="10">
    <source>
        <dbReference type="EMBL" id="MBP2412293.1"/>
    </source>
</evidence>
<dbReference type="CDD" id="cd06261">
    <property type="entry name" value="TM_PBP2"/>
    <property type="match status" value="2"/>
</dbReference>
<dbReference type="Pfam" id="PF00528">
    <property type="entry name" value="BPD_transp_1"/>
    <property type="match status" value="2"/>
</dbReference>
<keyword evidence="6 8" id="KW-1133">Transmembrane helix</keyword>
<feature type="transmembrane region" description="Helical" evidence="8">
    <location>
        <begin position="110"/>
        <end position="134"/>
    </location>
</feature>
<name>A0ABS4YU17_9MICC</name>
<evidence type="ECO:0000256" key="1">
    <source>
        <dbReference type="ARBA" id="ARBA00004429"/>
    </source>
</evidence>
<feature type="transmembrane region" description="Helical" evidence="8">
    <location>
        <begin position="205"/>
        <end position="226"/>
    </location>
</feature>
<dbReference type="PANTHER" id="PTHR43357:SF4">
    <property type="entry name" value="INNER MEMBRANE ABC TRANSPORTER PERMEASE PROTEIN YDCV"/>
    <property type="match status" value="1"/>
</dbReference>
<gene>
    <name evidence="10" type="ORF">JOF48_001092</name>
</gene>
<feature type="transmembrane region" description="Helical" evidence="8">
    <location>
        <begin position="488"/>
        <end position="507"/>
    </location>
</feature>
<dbReference type="RefSeq" id="WP_209678156.1">
    <property type="nucleotide sequence ID" value="NZ_JAGIOI010000001.1"/>
</dbReference>
<evidence type="ECO:0000256" key="5">
    <source>
        <dbReference type="ARBA" id="ARBA00022692"/>
    </source>
</evidence>
<feature type="transmembrane region" description="Helical" evidence="8">
    <location>
        <begin position="405"/>
        <end position="427"/>
    </location>
</feature>
<proteinExistence type="inferred from homology"/>
<protein>
    <submittedName>
        <fullName evidence="10">Iron(III) transport system permease protein</fullName>
    </submittedName>
</protein>
<comment type="subcellular location">
    <subcellularLocation>
        <location evidence="1">Cell inner membrane</location>
        <topology evidence="1">Multi-pass membrane protein</topology>
    </subcellularLocation>
    <subcellularLocation>
        <location evidence="8">Cell membrane</location>
        <topology evidence="8">Multi-pass membrane protein</topology>
    </subcellularLocation>
</comment>
<feature type="transmembrane region" description="Helical" evidence="8">
    <location>
        <begin position="311"/>
        <end position="337"/>
    </location>
</feature>
<keyword evidence="11" id="KW-1185">Reference proteome</keyword>
<comment type="caution">
    <text evidence="10">The sequence shown here is derived from an EMBL/GenBank/DDBJ whole genome shotgun (WGS) entry which is preliminary data.</text>
</comment>
<evidence type="ECO:0000256" key="7">
    <source>
        <dbReference type="ARBA" id="ARBA00023136"/>
    </source>
</evidence>
<reference evidence="10 11" key="1">
    <citation type="submission" date="2021-03" db="EMBL/GenBank/DDBJ databases">
        <title>Sequencing the genomes of 1000 actinobacteria strains.</title>
        <authorList>
            <person name="Klenk H.-P."/>
        </authorList>
    </citation>
    <scope>NUCLEOTIDE SEQUENCE [LARGE SCALE GENOMIC DNA]</scope>
    <source>
        <strain evidence="10 11">DSM 16005</strain>
    </source>
</reference>
<keyword evidence="5 8" id="KW-0812">Transmembrane</keyword>
<evidence type="ECO:0000256" key="4">
    <source>
        <dbReference type="ARBA" id="ARBA00022519"/>
    </source>
</evidence>
<feature type="domain" description="ABC transmembrane type-1" evidence="9">
    <location>
        <begin position="367"/>
        <end position="558"/>
    </location>
</feature>
<evidence type="ECO:0000256" key="8">
    <source>
        <dbReference type="RuleBase" id="RU363032"/>
    </source>
</evidence>
<evidence type="ECO:0000256" key="6">
    <source>
        <dbReference type="ARBA" id="ARBA00022989"/>
    </source>
</evidence>
<evidence type="ECO:0000313" key="11">
    <source>
        <dbReference type="Proteomes" id="UP000711614"/>
    </source>
</evidence>
<dbReference type="InterPro" id="IPR000515">
    <property type="entry name" value="MetI-like"/>
</dbReference>
<feature type="transmembrane region" description="Helical" evidence="8">
    <location>
        <begin position="433"/>
        <end position="453"/>
    </location>
</feature>